<feature type="compositionally biased region" description="Basic and acidic residues" evidence="1">
    <location>
        <begin position="246"/>
        <end position="270"/>
    </location>
</feature>
<feature type="compositionally biased region" description="Polar residues" evidence="1">
    <location>
        <begin position="1"/>
        <end position="12"/>
    </location>
</feature>
<gene>
    <name evidence="2" type="ORF">AAFF_G00422570</name>
</gene>
<evidence type="ECO:0000256" key="1">
    <source>
        <dbReference type="SAM" id="MobiDB-lite"/>
    </source>
</evidence>
<proteinExistence type="predicted"/>
<evidence type="ECO:0000313" key="2">
    <source>
        <dbReference type="EMBL" id="KAJ8415277.1"/>
    </source>
</evidence>
<protein>
    <submittedName>
        <fullName evidence="2">Uncharacterized protein</fullName>
    </submittedName>
</protein>
<feature type="region of interest" description="Disordered" evidence="1">
    <location>
        <begin position="81"/>
        <end position="270"/>
    </location>
</feature>
<accession>A0AAD7T6L4</accession>
<reference evidence="2" key="1">
    <citation type="journal article" date="2023" name="Science">
        <title>Genome structures resolve the early diversification of teleost fishes.</title>
        <authorList>
            <person name="Parey E."/>
            <person name="Louis A."/>
            <person name="Montfort J."/>
            <person name="Bouchez O."/>
            <person name="Roques C."/>
            <person name="Iampietro C."/>
            <person name="Lluch J."/>
            <person name="Castinel A."/>
            <person name="Donnadieu C."/>
            <person name="Desvignes T."/>
            <person name="Floi Bucao C."/>
            <person name="Jouanno E."/>
            <person name="Wen M."/>
            <person name="Mejri S."/>
            <person name="Dirks R."/>
            <person name="Jansen H."/>
            <person name="Henkel C."/>
            <person name="Chen W.J."/>
            <person name="Zahm M."/>
            <person name="Cabau C."/>
            <person name="Klopp C."/>
            <person name="Thompson A.W."/>
            <person name="Robinson-Rechavi M."/>
            <person name="Braasch I."/>
            <person name="Lecointre G."/>
            <person name="Bobe J."/>
            <person name="Postlethwait J.H."/>
            <person name="Berthelot C."/>
            <person name="Roest Crollius H."/>
            <person name="Guiguen Y."/>
        </authorList>
    </citation>
    <scope>NUCLEOTIDE SEQUENCE</scope>
    <source>
        <strain evidence="2">NC1722</strain>
    </source>
</reference>
<sequence>MKTEPMTDSTEYTPLDLRSDVKRREDIEQRVGSETECGMSREEKYILSNIKEEEEEEEGGEWQDEEMKVCVRDDEVNRLWREQKTERDEQREIDEIDQTSQTDREVKNGGKSDHIKQEVEDLSPSVTSCRLKQHKEPNHHPLEMTDISVPEFPSPHPVAGNEDQGVSSPWNQDELLPVGQKGKVMTWKRKMIDSSKSSKKQLPDSSDRNTSAEPSVASPDICPMNENTGQSIERPSLLPKRTHTAGVERSEPAARFAARERRRNSERPPW</sequence>
<name>A0AAD7T6L4_9TELE</name>
<keyword evidence="3" id="KW-1185">Reference proteome</keyword>
<feature type="compositionally biased region" description="Basic and acidic residues" evidence="1">
    <location>
        <begin position="102"/>
        <end position="119"/>
    </location>
</feature>
<dbReference type="AlphaFoldDB" id="A0AAD7T6L4"/>
<feature type="compositionally biased region" description="Basic and acidic residues" evidence="1">
    <location>
        <begin position="81"/>
        <end position="90"/>
    </location>
</feature>
<comment type="caution">
    <text evidence="2">The sequence shown here is derived from an EMBL/GenBank/DDBJ whole genome shotgun (WGS) entry which is preliminary data.</text>
</comment>
<organism evidence="2 3">
    <name type="scientific">Aldrovandia affinis</name>
    <dbReference type="NCBI Taxonomy" id="143900"/>
    <lineage>
        <taxon>Eukaryota</taxon>
        <taxon>Metazoa</taxon>
        <taxon>Chordata</taxon>
        <taxon>Craniata</taxon>
        <taxon>Vertebrata</taxon>
        <taxon>Euteleostomi</taxon>
        <taxon>Actinopterygii</taxon>
        <taxon>Neopterygii</taxon>
        <taxon>Teleostei</taxon>
        <taxon>Notacanthiformes</taxon>
        <taxon>Halosauridae</taxon>
        <taxon>Aldrovandia</taxon>
    </lineage>
</organism>
<feature type="region of interest" description="Disordered" evidence="1">
    <location>
        <begin position="1"/>
        <end position="40"/>
    </location>
</feature>
<feature type="compositionally biased region" description="Basic and acidic residues" evidence="1">
    <location>
        <begin position="134"/>
        <end position="143"/>
    </location>
</feature>
<dbReference type="Proteomes" id="UP001221898">
    <property type="component" value="Unassembled WGS sequence"/>
</dbReference>
<feature type="compositionally biased region" description="Basic and acidic residues" evidence="1">
    <location>
        <begin position="17"/>
        <end position="40"/>
    </location>
</feature>
<dbReference type="EMBL" id="JAINUG010000009">
    <property type="protein sequence ID" value="KAJ8415277.1"/>
    <property type="molecule type" value="Genomic_DNA"/>
</dbReference>
<evidence type="ECO:0000313" key="3">
    <source>
        <dbReference type="Proteomes" id="UP001221898"/>
    </source>
</evidence>